<keyword evidence="9 12" id="KW-0496">Mitochondrion</keyword>
<evidence type="ECO:0000256" key="4">
    <source>
        <dbReference type="ARBA" id="ARBA00022692"/>
    </source>
</evidence>
<dbReference type="GO" id="GO:0030150">
    <property type="term" value="P:protein import into mitochondrial matrix"/>
    <property type="evidence" value="ECO:0007669"/>
    <property type="project" value="InterPro"/>
</dbReference>
<comment type="similarity">
    <text evidence="2 12">Belongs to the Tim17/Tim22/Tim23 family.</text>
</comment>
<dbReference type="GO" id="GO:0005744">
    <property type="term" value="C:TIM23 mitochondrial import inner membrane translocase complex"/>
    <property type="evidence" value="ECO:0007669"/>
    <property type="project" value="InterPro"/>
</dbReference>
<dbReference type="EMBL" id="JAAGNN010000009">
    <property type="protein sequence ID" value="KAF4085004.1"/>
    <property type="molecule type" value="Genomic_DNA"/>
</dbReference>
<name>A0A7J6AQB8_AMEME</name>
<evidence type="ECO:0000256" key="7">
    <source>
        <dbReference type="ARBA" id="ARBA00022989"/>
    </source>
</evidence>
<comment type="function">
    <text evidence="12">Essential component of the TIM23 complex, a complex that mediates the translocation of transit peptide-containing proteins across the mitochondrial inner membrane.</text>
</comment>
<keyword evidence="4" id="KW-0812">Transmembrane</keyword>
<dbReference type="Pfam" id="PF02466">
    <property type="entry name" value="Tim17"/>
    <property type="match status" value="1"/>
</dbReference>
<evidence type="ECO:0000313" key="14">
    <source>
        <dbReference type="Proteomes" id="UP000593565"/>
    </source>
</evidence>
<dbReference type="PANTHER" id="PTHR15371">
    <property type="entry name" value="TIM23"/>
    <property type="match status" value="1"/>
</dbReference>
<sequence>MISKGSAKKPRASLLQFADQLLHATAGYQLYGSFALACHRGIMDNNAPGSGAYKGGLGGIFGAGASEYSNTSLAGVPLTGMNPISPYLNVDPRYLLQDTDEFILPTGANKTRGRFELAFFTIGGSCMTGAAFGTLNGLRLGLIETRDMAWSKPRNVQIINMVTRQGASWANTLGSVALLYSVFGVAIEKARGAEDDINTVAAGTLTGMMFKSTSGLKGVARGGLLGLAMSGLYALYNNWDHLKGTAPIHY</sequence>
<dbReference type="AlphaFoldDB" id="A0A7J6AQB8"/>
<dbReference type="PANTHER" id="PTHR15371:SF39">
    <property type="entry name" value="MITOCHONDRIAL IMPORT INNER MEMBRANE TRANSLOCASE SUBUNIT TIM23"/>
    <property type="match status" value="1"/>
</dbReference>
<comment type="caution">
    <text evidence="13">The sequence shown here is derived from an EMBL/GenBank/DDBJ whole genome shotgun (WGS) entry which is preliminary data.</text>
</comment>
<keyword evidence="6 12" id="KW-0653">Protein transport</keyword>
<comment type="subunit">
    <text evidence="12">Component of the TIM23 complex, at least composed of TIM23, TIM17, TIM50 and TIM21.</text>
</comment>
<gene>
    <name evidence="13" type="ORF">AMELA_G00112370</name>
</gene>
<evidence type="ECO:0000256" key="6">
    <source>
        <dbReference type="ARBA" id="ARBA00022927"/>
    </source>
</evidence>
<keyword evidence="7" id="KW-1133">Transmembrane helix</keyword>
<keyword evidence="5 12" id="KW-0999">Mitochondrion inner membrane</keyword>
<protein>
    <recommendedName>
        <fullName evidence="11 12">Mitochondrial import inner membrane translocase subunit TIM23</fullName>
    </recommendedName>
</protein>
<evidence type="ECO:0000256" key="8">
    <source>
        <dbReference type="ARBA" id="ARBA00023010"/>
    </source>
</evidence>
<evidence type="ECO:0000256" key="1">
    <source>
        <dbReference type="ARBA" id="ARBA00004448"/>
    </source>
</evidence>
<keyword evidence="3 12" id="KW-0813">Transport</keyword>
<reference evidence="13 14" key="1">
    <citation type="submission" date="2020-02" db="EMBL/GenBank/DDBJ databases">
        <title>A chromosome-scale genome assembly of the black bullhead catfish (Ameiurus melas).</title>
        <authorList>
            <person name="Wen M."/>
            <person name="Zham M."/>
            <person name="Cabau C."/>
            <person name="Klopp C."/>
            <person name="Donnadieu C."/>
            <person name="Roques C."/>
            <person name="Bouchez O."/>
            <person name="Lampietro C."/>
            <person name="Jouanno E."/>
            <person name="Herpin A."/>
            <person name="Louis A."/>
            <person name="Berthelot C."/>
            <person name="Parey E."/>
            <person name="Roest-Crollius H."/>
            <person name="Braasch I."/>
            <person name="Postlethwait J."/>
            <person name="Robinson-Rechavi M."/>
            <person name="Echchiki A."/>
            <person name="Begum T."/>
            <person name="Montfort J."/>
            <person name="Schartl M."/>
            <person name="Bobe J."/>
            <person name="Guiguen Y."/>
        </authorList>
    </citation>
    <scope>NUCLEOTIDE SEQUENCE [LARGE SCALE GENOMIC DNA]</scope>
    <source>
        <strain evidence="13">M_S1</strain>
        <tissue evidence="13">Blood</tissue>
    </source>
</reference>
<keyword evidence="10" id="KW-0472">Membrane</keyword>
<comment type="subcellular location">
    <subcellularLocation>
        <location evidence="1 12">Mitochondrion inner membrane</location>
        <topology evidence="1 12">Multi-pass membrane protein</topology>
    </subcellularLocation>
</comment>
<proteinExistence type="inferred from homology"/>
<evidence type="ECO:0000256" key="10">
    <source>
        <dbReference type="ARBA" id="ARBA00023136"/>
    </source>
</evidence>
<keyword evidence="8 12" id="KW-0811">Translocation</keyword>
<evidence type="ECO:0000256" key="12">
    <source>
        <dbReference type="RuleBase" id="RU364003"/>
    </source>
</evidence>
<evidence type="ECO:0000256" key="2">
    <source>
        <dbReference type="ARBA" id="ARBA00008444"/>
    </source>
</evidence>
<dbReference type="NCBIfam" id="TIGR00983">
    <property type="entry name" value="3a0801s02tim23"/>
    <property type="match status" value="1"/>
</dbReference>
<organism evidence="13 14">
    <name type="scientific">Ameiurus melas</name>
    <name type="common">Black bullhead</name>
    <name type="synonym">Silurus melas</name>
    <dbReference type="NCBI Taxonomy" id="219545"/>
    <lineage>
        <taxon>Eukaryota</taxon>
        <taxon>Metazoa</taxon>
        <taxon>Chordata</taxon>
        <taxon>Craniata</taxon>
        <taxon>Vertebrata</taxon>
        <taxon>Euteleostomi</taxon>
        <taxon>Actinopterygii</taxon>
        <taxon>Neopterygii</taxon>
        <taxon>Teleostei</taxon>
        <taxon>Ostariophysi</taxon>
        <taxon>Siluriformes</taxon>
        <taxon>Ictaluridae</taxon>
        <taxon>Ameiurus</taxon>
    </lineage>
</organism>
<evidence type="ECO:0000256" key="3">
    <source>
        <dbReference type="ARBA" id="ARBA00022448"/>
    </source>
</evidence>
<dbReference type="Proteomes" id="UP000593565">
    <property type="component" value="Unassembled WGS sequence"/>
</dbReference>
<dbReference type="InterPro" id="IPR005681">
    <property type="entry name" value="Tim23"/>
</dbReference>
<evidence type="ECO:0000256" key="9">
    <source>
        <dbReference type="ARBA" id="ARBA00023128"/>
    </source>
</evidence>
<dbReference type="InterPro" id="IPR045238">
    <property type="entry name" value="Tim23-like"/>
</dbReference>
<evidence type="ECO:0000256" key="11">
    <source>
        <dbReference type="ARBA" id="ARBA00040711"/>
    </source>
</evidence>
<evidence type="ECO:0000256" key="5">
    <source>
        <dbReference type="ARBA" id="ARBA00022792"/>
    </source>
</evidence>
<dbReference type="GO" id="GO:0008320">
    <property type="term" value="F:protein transmembrane transporter activity"/>
    <property type="evidence" value="ECO:0007669"/>
    <property type="project" value="InterPro"/>
</dbReference>
<evidence type="ECO:0000313" key="13">
    <source>
        <dbReference type="EMBL" id="KAF4085004.1"/>
    </source>
</evidence>
<keyword evidence="14" id="KW-1185">Reference proteome</keyword>
<accession>A0A7J6AQB8</accession>